<dbReference type="AlphaFoldDB" id="W7XLK4"/>
<dbReference type="GeneID" id="24437099"/>
<evidence type="ECO:0000313" key="2">
    <source>
        <dbReference type="Proteomes" id="UP000009168"/>
    </source>
</evidence>
<keyword evidence="2" id="KW-1185">Reference proteome</keyword>
<accession>W7XLK4</accession>
<dbReference type="Proteomes" id="UP000009168">
    <property type="component" value="Unassembled WGS sequence"/>
</dbReference>
<name>W7XLK4_TETTS</name>
<proteinExistence type="predicted"/>
<dbReference type="EMBL" id="GG662853">
    <property type="protein sequence ID" value="EWS76444.1"/>
    <property type="molecule type" value="Genomic_DNA"/>
</dbReference>
<organism evidence="1 2">
    <name type="scientific">Tetrahymena thermophila (strain SB210)</name>
    <dbReference type="NCBI Taxonomy" id="312017"/>
    <lineage>
        <taxon>Eukaryota</taxon>
        <taxon>Sar</taxon>
        <taxon>Alveolata</taxon>
        <taxon>Ciliophora</taxon>
        <taxon>Intramacronucleata</taxon>
        <taxon>Oligohymenophorea</taxon>
        <taxon>Hymenostomatida</taxon>
        <taxon>Tetrahymenina</taxon>
        <taxon>Tetrahymenidae</taxon>
        <taxon>Tetrahymena</taxon>
    </lineage>
</organism>
<gene>
    <name evidence="1" type="ORF">TTHERM_000071028</name>
</gene>
<sequence>MSCLLTQVQKIDNNQRRLLGNQRKNVRINRIFNEQTVGSLVNRKLFIYSFLIAFFQNLITKESIRINKKAINILSSLASYLSISQSIQDIKVGNIHTYKHKVRKQRKREDSNIKNSFLFCFQLSIIKNPEFLQTPFHNFSMVL</sequence>
<reference evidence="2" key="1">
    <citation type="journal article" date="2006" name="PLoS Biol.">
        <title>Macronuclear genome sequence of the ciliate Tetrahymena thermophila, a model eukaryote.</title>
        <authorList>
            <person name="Eisen J.A."/>
            <person name="Coyne R.S."/>
            <person name="Wu M."/>
            <person name="Wu D."/>
            <person name="Thiagarajan M."/>
            <person name="Wortman J.R."/>
            <person name="Badger J.H."/>
            <person name="Ren Q."/>
            <person name="Amedeo P."/>
            <person name="Jones K.M."/>
            <person name="Tallon L.J."/>
            <person name="Delcher A.L."/>
            <person name="Salzberg S.L."/>
            <person name="Silva J.C."/>
            <person name="Haas B.J."/>
            <person name="Majoros W.H."/>
            <person name="Farzad M."/>
            <person name="Carlton J.M."/>
            <person name="Smith R.K. Jr."/>
            <person name="Garg J."/>
            <person name="Pearlman R.E."/>
            <person name="Karrer K.M."/>
            <person name="Sun L."/>
            <person name="Manning G."/>
            <person name="Elde N.C."/>
            <person name="Turkewitz A.P."/>
            <person name="Asai D.J."/>
            <person name="Wilkes D.E."/>
            <person name="Wang Y."/>
            <person name="Cai H."/>
            <person name="Collins K."/>
            <person name="Stewart B.A."/>
            <person name="Lee S.R."/>
            <person name="Wilamowska K."/>
            <person name="Weinberg Z."/>
            <person name="Ruzzo W.L."/>
            <person name="Wloga D."/>
            <person name="Gaertig J."/>
            <person name="Frankel J."/>
            <person name="Tsao C.-C."/>
            <person name="Gorovsky M.A."/>
            <person name="Keeling P.J."/>
            <person name="Waller R.F."/>
            <person name="Patron N.J."/>
            <person name="Cherry J.M."/>
            <person name="Stover N.A."/>
            <person name="Krieger C.J."/>
            <person name="del Toro C."/>
            <person name="Ryder H.F."/>
            <person name="Williamson S.C."/>
            <person name="Barbeau R.A."/>
            <person name="Hamilton E.P."/>
            <person name="Orias E."/>
        </authorList>
    </citation>
    <scope>NUCLEOTIDE SEQUENCE [LARGE SCALE GENOMIC DNA]</scope>
    <source>
        <strain evidence="2">SB210</strain>
    </source>
</reference>
<dbReference type="InParanoid" id="W7XLK4"/>
<dbReference type="RefSeq" id="XP_012651021.1">
    <property type="nucleotide sequence ID" value="XM_012795567.1"/>
</dbReference>
<dbReference type="KEGG" id="tet:TTHERM_000071028"/>
<evidence type="ECO:0000313" key="1">
    <source>
        <dbReference type="EMBL" id="EWS76444.1"/>
    </source>
</evidence>
<protein>
    <submittedName>
        <fullName evidence="1">Uncharacterized protein</fullName>
    </submittedName>
</protein>